<dbReference type="Gene3D" id="1.25.70.10">
    <property type="entry name" value="Transcription termination factor 3, mitochondrial"/>
    <property type="match status" value="2"/>
</dbReference>
<dbReference type="PANTHER" id="PTHR13068:SF135">
    <property type="entry name" value="TRANSCRIPTION TERMINATION FACTOR MTERF8, CHLOROPLASTIC"/>
    <property type="match status" value="1"/>
</dbReference>
<comment type="similarity">
    <text evidence="1">Belongs to the mTERF family.</text>
</comment>
<keyword evidence="3" id="KW-0809">Transit peptide</keyword>
<keyword evidence="2" id="KW-0806">Transcription termination</keyword>
<sequence>MLIMTLTLPNPHFPSHIKPFLPLPPTPTSLPYKHSHPIISTKSRQHFTLVSFSADFLQTLSRKSTKMKSYSSPSPHTTDIGFLFTFFQQIGLDEKETQLLLEKHPTLEFTSLECLQTRVCSLRSVGIDGIALYRVIVKRPEVLISEEIESLLCYIYNELEGKLEVEKIEKLLASTYPSLFAGFVMKVSSLLDHGISKEKLIYVLNSVNITKAFCSKTVDEIERTIAYLVRFGGIELIAQRPTLLNFDLNSQLIPRIGFLVELSGRDENATGEVLRKLPAILTYSLEHLESHVEFLRSFAGLSDSEIFRIIHVYPNVMSVSRERKLHPRIDFLKQCGLNSNDIFKFLSKAPLFLSLSFRENLSKKLGFLVKIGYENRTKDFAIAIGAVTRTSCENMQKVIEIFLDYGLSSEDILAMSKKHPQVLQYNHQSLEKKMEYLIEDIGREIGELLAFPAFLGYKLDDRIKHRYEVKKKILGEGMSLNKLLSVSTERFAKKNSSKQVKKDVHEEKTKENVT</sequence>
<dbReference type="EMBL" id="JADFTS010000007">
    <property type="protein sequence ID" value="KAF9597666.1"/>
    <property type="molecule type" value="Genomic_DNA"/>
</dbReference>
<evidence type="ECO:0008006" key="7">
    <source>
        <dbReference type="Google" id="ProtNLM"/>
    </source>
</evidence>
<keyword evidence="2" id="KW-0804">Transcription</keyword>
<dbReference type="GO" id="GO:0006353">
    <property type="term" value="P:DNA-templated transcription termination"/>
    <property type="evidence" value="ECO:0007669"/>
    <property type="project" value="UniProtKB-KW"/>
</dbReference>
<proteinExistence type="inferred from homology"/>
<reference evidence="5 6" key="1">
    <citation type="submission" date="2020-10" db="EMBL/GenBank/DDBJ databases">
        <title>The Coptis chinensis genome and diversification of protoberbering-type alkaloids.</title>
        <authorList>
            <person name="Wang B."/>
            <person name="Shu S."/>
            <person name="Song C."/>
            <person name="Liu Y."/>
        </authorList>
    </citation>
    <scope>NUCLEOTIDE SEQUENCE [LARGE SCALE GENOMIC DNA]</scope>
    <source>
        <strain evidence="5">HL-2020</strain>
        <tissue evidence="5">Leaf</tissue>
    </source>
</reference>
<feature type="region of interest" description="Disordered" evidence="4">
    <location>
        <begin position="492"/>
        <end position="514"/>
    </location>
</feature>
<evidence type="ECO:0000256" key="1">
    <source>
        <dbReference type="ARBA" id="ARBA00007692"/>
    </source>
</evidence>
<dbReference type="GO" id="GO:0003676">
    <property type="term" value="F:nucleic acid binding"/>
    <property type="evidence" value="ECO:0007669"/>
    <property type="project" value="InterPro"/>
</dbReference>
<organism evidence="5 6">
    <name type="scientific">Coptis chinensis</name>
    <dbReference type="NCBI Taxonomy" id="261450"/>
    <lineage>
        <taxon>Eukaryota</taxon>
        <taxon>Viridiplantae</taxon>
        <taxon>Streptophyta</taxon>
        <taxon>Embryophyta</taxon>
        <taxon>Tracheophyta</taxon>
        <taxon>Spermatophyta</taxon>
        <taxon>Magnoliopsida</taxon>
        <taxon>Ranunculales</taxon>
        <taxon>Ranunculaceae</taxon>
        <taxon>Coptidoideae</taxon>
        <taxon>Coptis</taxon>
    </lineage>
</organism>
<dbReference type="Pfam" id="PF02536">
    <property type="entry name" value="mTERF"/>
    <property type="match status" value="1"/>
</dbReference>
<dbReference type="PANTHER" id="PTHR13068">
    <property type="entry name" value="CGI-12 PROTEIN-RELATED"/>
    <property type="match status" value="1"/>
</dbReference>
<dbReference type="InterPro" id="IPR038538">
    <property type="entry name" value="MTERF_sf"/>
</dbReference>
<protein>
    <recommendedName>
        <fullName evidence="7">Transcription termination factor MTERF8, chloroplastic</fullName>
    </recommendedName>
</protein>
<evidence type="ECO:0000256" key="2">
    <source>
        <dbReference type="ARBA" id="ARBA00022472"/>
    </source>
</evidence>
<evidence type="ECO:0000313" key="5">
    <source>
        <dbReference type="EMBL" id="KAF9597666.1"/>
    </source>
</evidence>
<feature type="compositionally biased region" description="Basic and acidic residues" evidence="4">
    <location>
        <begin position="500"/>
        <end position="514"/>
    </location>
</feature>
<evidence type="ECO:0000256" key="4">
    <source>
        <dbReference type="SAM" id="MobiDB-lite"/>
    </source>
</evidence>
<evidence type="ECO:0000256" key="3">
    <source>
        <dbReference type="ARBA" id="ARBA00022946"/>
    </source>
</evidence>
<comment type="caution">
    <text evidence="5">The sequence shown here is derived from an EMBL/GenBank/DDBJ whole genome shotgun (WGS) entry which is preliminary data.</text>
</comment>
<dbReference type="SMART" id="SM00733">
    <property type="entry name" value="Mterf"/>
    <property type="match status" value="7"/>
</dbReference>
<dbReference type="OrthoDB" id="637682at2759"/>
<keyword evidence="2" id="KW-0805">Transcription regulation</keyword>
<dbReference type="AlphaFoldDB" id="A0A835HEG1"/>
<accession>A0A835HEG1</accession>
<gene>
    <name evidence="5" type="ORF">IFM89_020546</name>
</gene>
<evidence type="ECO:0000313" key="6">
    <source>
        <dbReference type="Proteomes" id="UP000631114"/>
    </source>
</evidence>
<name>A0A835HEG1_9MAGN</name>
<dbReference type="Proteomes" id="UP000631114">
    <property type="component" value="Unassembled WGS sequence"/>
</dbReference>
<keyword evidence="6" id="KW-1185">Reference proteome</keyword>
<dbReference type="InterPro" id="IPR003690">
    <property type="entry name" value="MTERF"/>
</dbReference>